<dbReference type="GO" id="GO:0016787">
    <property type="term" value="F:hydrolase activity"/>
    <property type="evidence" value="ECO:0007669"/>
    <property type="project" value="UniProtKB-KW"/>
</dbReference>
<gene>
    <name evidence="1" type="ORF">F6X42_31450</name>
</gene>
<dbReference type="EMBL" id="VZQQ01000042">
    <property type="protein sequence ID" value="MBC8750934.1"/>
    <property type="molecule type" value="Genomic_DNA"/>
</dbReference>
<feature type="non-terminal residue" evidence="1">
    <location>
        <position position="221"/>
    </location>
</feature>
<protein>
    <submittedName>
        <fullName evidence="1">Glycoside hydrolase family 19 protein</fullName>
    </submittedName>
</protein>
<evidence type="ECO:0000313" key="2">
    <source>
        <dbReference type="Proteomes" id="UP000736373"/>
    </source>
</evidence>
<proteinExistence type="predicted"/>
<organism evidence="1 2">
    <name type="scientific">Paraburkholderia podalyriae</name>
    <dbReference type="NCBI Taxonomy" id="1938811"/>
    <lineage>
        <taxon>Bacteria</taxon>
        <taxon>Pseudomonadati</taxon>
        <taxon>Pseudomonadota</taxon>
        <taxon>Betaproteobacteria</taxon>
        <taxon>Burkholderiales</taxon>
        <taxon>Burkholderiaceae</taxon>
        <taxon>Paraburkholderia</taxon>
    </lineage>
</organism>
<evidence type="ECO:0000313" key="1">
    <source>
        <dbReference type="EMBL" id="MBC8750934.1"/>
    </source>
</evidence>
<accession>A0ABR7PXL0</accession>
<sequence>MTSKSVPHHPQTPPPASLRQLAFAFPFLRKAQGNARTSVRFTDEHEIYRLLALNEPSGSYLVSRKGMWHGGIHITEAGAGQALDLDAGLRCIANGVLVAYRADSDCPISEVSVDGSNVPLRAPYSTGFALVRHEMEFPRGTKLTFYTLYMHLMSNADYDGNFPKRQKPAYWSRRWRVTQYAQDKPLRGRAGQLADPSQVGLHVRKTPNGSVLGILPQGASV</sequence>
<name>A0ABR7PXL0_9BURK</name>
<reference evidence="1 2" key="1">
    <citation type="submission" date="2019-09" db="EMBL/GenBank/DDBJ databases">
        <title>Paraburkholderia podalyriae sp. nov., A South African Podalyria-associated rhizobium.</title>
        <authorList>
            <person name="Mavima L."/>
            <person name="Beukes C.W."/>
            <person name="Palmer M."/>
            <person name="De Meyer S.E."/>
            <person name="James E.K."/>
            <person name="Maluk M."/>
            <person name="Avontuur J.R."/>
            <person name="Chan W.Y."/>
            <person name="Venter S.N."/>
            <person name="Steenkamp E.T."/>
        </authorList>
    </citation>
    <scope>NUCLEOTIDE SEQUENCE [LARGE SCALE GENOMIC DNA]</scope>
    <source>
        <strain evidence="1 2">WC7.3b</strain>
    </source>
</reference>
<keyword evidence="2" id="KW-1185">Reference proteome</keyword>
<dbReference type="Proteomes" id="UP000736373">
    <property type="component" value="Unassembled WGS sequence"/>
</dbReference>
<comment type="caution">
    <text evidence="1">The sequence shown here is derived from an EMBL/GenBank/DDBJ whole genome shotgun (WGS) entry which is preliminary data.</text>
</comment>
<keyword evidence="1" id="KW-0378">Hydrolase</keyword>